<dbReference type="Pfam" id="PF13517">
    <property type="entry name" value="FG-GAP_3"/>
    <property type="match status" value="2"/>
</dbReference>
<keyword evidence="2" id="KW-0812">Transmembrane</keyword>
<dbReference type="AlphaFoldDB" id="A0A813S4A2"/>
<comment type="caution">
    <text evidence="3">The sequence shown here is derived from an EMBL/GenBank/DDBJ whole genome shotgun (WGS) entry which is preliminary data.</text>
</comment>
<accession>A0A813S4A2</accession>
<evidence type="ECO:0000313" key="3">
    <source>
        <dbReference type="EMBL" id="CAF0794664.1"/>
    </source>
</evidence>
<evidence type="ECO:0000256" key="1">
    <source>
        <dbReference type="ARBA" id="ARBA00022729"/>
    </source>
</evidence>
<dbReference type="Gene3D" id="2.130.10.130">
    <property type="entry name" value="Integrin alpha, N-terminal"/>
    <property type="match status" value="2"/>
</dbReference>
<keyword evidence="1" id="KW-0732">Signal</keyword>
<dbReference type="InterPro" id="IPR028994">
    <property type="entry name" value="Integrin_alpha_N"/>
</dbReference>
<dbReference type="InterPro" id="IPR013517">
    <property type="entry name" value="FG-GAP"/>
</dbReference>
<evidence type="ECO:0000256" key="2">
    <source>
        <dbReference type="SAM" id="Phobius"/>
    </source>
</evidence>
<protein>
    <submittedName>
        <fullName evidence="3">Uncharacterized protein</fullName>
    </submittedName>
</protein>
<organism evidence="3 4">
    <name type="scientific">Adineta steineri</name>
    <dbReference type="NCBI Taxonomy" id="433720"/>
    <lineage>
        <taxon>Eukaryota</taxon>
        <taxon>Metazoa</taxon>
        <taxon>Spiralia</taxon>
        <taxon>Gnathifera</taxon>
        <taxon>Rotifera</taxon>
        <taxon>Eurotatoria</taxon>
        <taxon>Bdelloidea</taxon>
        <taxon>Adinetida</taxon>
        <taxon>Adinetidae</taxon>
        <taxon>Adineta</taxon>
    </lineage>
</organism>
<sequence length="757" mass="85431">MCSLSKNLLNSFLSVWLQRDFITARVITPDEFHVQINGLIEEFKRTTSNELVLLFKLMQVTNLANQLATINSSNWEFIVNPIYNVSSYDYVGFGNPKIYQDQLYALTLPRTYNENNCSCVLQSNCTRFSTFPYMVSNQLTNQTLPNFLTGCLPFDAMLQSNFSCFYNQTCLSLLHTLIYFAKPFPVKTLIPSSSSSSNQTVETILAQLFVEKWTQNVLFDLYYNESAPKLCQYSHSLPFNGLYFLTKTLSILGGLSTLLRYIVSFVGMIVIKLVDRKRKRKVAPYPNIAETNSDDVTLNTIPNVPISAIEINVGPIQERRGPSNNRTDRIITICLCLLVIVAIVVASVISTGKKDTKYIPITTSVTTLITTTEITESTTTSTEICYMTLMYQSETYPIGHDVKSFILRDLNGDSFLDLAVVNYEDDTFSILLGNENGTFQPQQIYSTGNESYPWGIASGHFNNDTFLDIAVTLSKTNKIVIFFGHGSNGSFNRKPYTVLNTCSKNEEIRLLEVHDLNEDGCLDLLFNCYNPHWNGDHFVAALYRGDRCQDQYQVSNMIHLSGIDSVVVGDFDHNGKQNDIGFCSTTRNKVFIFSANNYEEGDKFKFKYLEYKIHGFPQSIIKGQFNDDDFDDIALVSPQSDGLHVLLAKGDGEFLQQIYHINNSPTSVVRINFNNDSIDDLAILNSDQTIIIYLGTKLGMFSEAKISFQVGKNCTDQCFRSLKAADLNRDGKDDLVFIDPTNQTIRVLLSANCNKHF</sequence>
<evidence type="ECO:0000313" key="4">
    <source>
        <dbReference type="Proteomes" id="UP000663860"/>
    </source>
</evidence>
<feature type="transmembrane region" description="Helical" evidence="2">
    <location>
        <begin position="330"/>
        <end position="349"/>
    </location>
</feature>
<proteinExistence type="predicted"/>
<keyword evidence="2" id="KW-1133">Transmembrane helix</keyword>
<gene>
    <name evidence="3" type="ORF">IZO911_LOCUS6596</name>
</gene>
<name>A0A813S4A2_9BILA</name>
<dbReference type="Proteomes" id="UP000663860">
    <property type="component" value="Unassembled WGS sequence"/>
</dbReference>
<feature type="transmembrane region" description="Helical" evidence="2">
    <location>
        <begin position="249"/>
        <end position="271"/>
    </location>
</feature>
<reference evidence="3" key="1">
    <citation type="submission" date="2021-02" db="EMBL/GenBank/DDBJ databases">
        <authorList>
            <person name="Nowell W R."/>
        </authorList>
    </citation>
    <scope>NUCLEOTIDE SEQUENCE</scope>
</reference>
<keyword evidence="2" id="KW-0472">Membrane</keyword>
<dbReference type="EMBL" id="CAJNOE010000041">
    <property type="protein sequence ID" value="CAF0794664.1"/>
    <property type="molecule type" value="Genomic_DNA"/>
</dbReference>
<dbReference type="PANTHER" id="PTHR46580">
    <property type="entry name" value="SENSOR KINASE-RELATED"/>
    <property type="match status" value="1"/>
</dbReference>
<dbReference type="SUPFAM" id="SSF69318">
    <property type="entry name" value="Integrin alpha N-terminal domain"/>
    <property type="match status" value="2"/>
</dbReference>